<dbReference type="GO" id="GO:0003341">
    <property type="term" value="P:cilium movement"/>
    <property type="evidence" value="ECO:0007669"/>
    <property type="project" value="TreeGrafter"/>
</dbReference>
<dbReference type="InterPro" id="IPR008978">
    <property type="entry name" value="HSP20-like_chaperone"/>
</dbReference>
<evidence type="ECO:0000313" key="3">
    <source>
        <dbReference type="EMBL" id="CAD7088023.1"/>
    </source>
</evidence>
<dbReference type="Gene3D" id="2.60.40.790">
    <property type="match status" value="1"/>
</dbReference>
<protein>
    <recommendedName>
        <fullName evidence="2">CS domain-containing protein</fullName>
    </recommendedName>
</protein>
<gene>
    <name evidence="3" type="ORF">HERILL_LOCUS10685</name>
</gene>
<name>A0A7R8YWK3_HERIL</name>
<feature type="compositionally biased region" description="Polar residues" evidence="1">
    <location>
        <begin position="163"/>
        <end position="177"/>
    </location>
</feature>
<feature type="region of interest" description="Disordered" evidence="1">
    <location>
        <begin position="198"/>
        <end position="235"/>
    </location>
</feature>
<dbReference type="Proteomes" id="UP000594454">
    <property type="component" value="Chromosome 4"/>
</dbReference>
<dbReference type="InParanoid" id="A0A7R8YWK3"/>
<dbReference type="PANTHER" id="PTHR46492">
    <property type="entry name" value="DYNEIN ASSEMBLY FACTOR 4, AXONEMAL"/>
    <property type="match status" value="1"/>
</dbReference>
<evidence type="ECO:0000313" key="4">
    <source>
        <dbReference type="Proteomes" id="UP000594454"/>
    </source>
</evidence>
<dbReference type="GO" id="GO:0036159">
    <property type="term" value="P:inner dynein arm assembly"/>
    <property type="evidence" value="ECO:0007669"/>
    <property type="project" value="TreeGrafter"/>
</dbReference>
<accession>A0A7R8YWK3</accession>
<dbReference type="InterPro" id="IPR052004">
    <property type="entry name" value="Dynein_assembly_factor_4"/>
</dbReference>
<dbReference type="PROSITE" id="PS51203">
    <property type="entry name" value="CS"/>
    <property type="match status" value="1"/>
</dbReference>
<dbReference type="PANTHER" id="PTHR46492:SF1">
    <property type="entry name" value="DYNEIN AXONEMAL ASSEMBLY FACTOR 4"/>
    <property type="match status" value="1"/>
</dbReference>
<dbReference type="SUPFAM" id="SSF49764">
    <property type="entry name" value="HSP20-like chaperones"/>
    <property type="match status" value="1"/>
</dbReference>
<dbReference type="OrthoDB" id="348005at2759"/>
<sequence length="235" mass="27123">MVTVSQTEDEIKIVIELTKVLNTKPVVIVNNNFIKFNCPPVYFESFLSGDVEENQSVCRLFKRQARIILRKKQPGVWTNILEKVPREEALKKKVELNDMIVERTKLEDKERHEQFDAAKKEKLRYQIDREMSIHDRVKDFKEASVATTISSEKAEAGNDLSDVKNTPAVSRNSMRQASDQKHRMFRYVPAAPLNETRKSGKIQISFSEYKAPTPKRESQNQPISNNNAAPNIQIY</sequence>
<dbReference type="EMBL" id="LR899012">
    <property type="protein sequence ID" value="CAD7088023.1"/>
    <property type="molecule type" value="Genomic_DNA"/>
</dbReference>
<feature type="region of interest" description="Disordered" evidence="1">
    <location>
        <begin position="151"/>
        <end position="181"/>
    </location>
</feature>
<evidence type="ECO:0000256" key="1">
    <source>
        <dbReference type="SAM" id="MobiDB-lite"/>
    </source>
</evidence>
<dbReference type="InterPro" id="IPR007052">
    <property type="entry name" value="CS_dom"/>
</dbReference>
<feature type="compositionally biased region" description="Polar residues" evidence="1">
    <location>
        <begin position="219"/>
        <end position="235"/>
    </location>
</feature>
<dbReference type="GO" id="GO:0036158">
    <property type="term" value="P:outer dynein arm assembly"/>
    <property type="evidence" value="ECO:0007669"/>
    <property type="project" value="TreeGrafter"/>
</dbReference>
<organism evidence="3 4">
    <name type="scientific">Hermetia illucens</name>
    <name type="common">Black soldier fly</name>
    <dbReference type="NCBI Taxonomy" id="343691"/>
    <lineage>
        <taxon>Eukaryota</taxon>
        <taxon>Metazoa</taxon>
        <taxon>Ecdysozoa</taxon>
        <taxon>Arthropoda</taxon>
        <taxon>Hexapoda</taxon>
        <taxon>Insecta</taxon>
        <taxon>Pterygota</taxon>
        <taxon>Neoptera</taxon>
        <taxon>Endopterygota</taxon>
        <taxon>Diptera</taxon>
        <taxon>Brachycera</taxon>
        <taxon>Stratiomyomorpha</taxon>
        <taxon>Stratiomyidae</taxon>
        <taxon>Hermetiinae</taxon>
        <taxon>Hermetia</taxon>
    </lineage>
</organism>
<dbReference type="AlphaFoldDB" id="A0A7R8YWK3"/>
<reference evidence="3 4" key="1">
    <citation type="submission" date="2020-11" db="EMBL/GenBank/DDBJ databases">
        <authorList>
            <person name="Wallbank WR R."/>
            <person name="Pardo Diaz C."/>
            <person name="Kozak K."/>
            <person name="Martin S."/>
            <person name="Jiggins C."/>
            <person name="Moest M."/>
            <person name="Warren A I."/>
            <person name="Generalovic N T."/>
            <person name="Byers J.R.P. K."/>
            <person name="Montejo-Kovacevich G."/>
            <person name="Yen C E."/>
        </authorList>
    </citation>
    <scope>NUCLEOTIDE SEQUENCE [LARGE SCALE GENOMIC DNA]</scope>
</reference>
<feature type="domain" description="CS" evidence="2">
    <location>
        <begin position="1"/>
        <end position="81"/>
    </location>
</feature>
<evidence type="ECO:0000259" key="2">
    <source>
        <dbReference type="PROSITE" id="PS51203"/>
    </source>
</evidence>
<keyword evidence="4" id="KW-1185">Reference proteome</keyword>
<proteinExistence type="predicted"/>